<name>F2U3L8_SALR5</name>
<keyword evidence="8" id="KW-1185">Reference proteome</keyword>
<dbReference type="GO" id="GO:0072583">
    <property type="term" value="P:clathrin-dependent endocytosis"/>
    <property type="evidence" value="ECO:0007669"/>
    <property type="project" value="InterPro"/>
</dbReference>
<dbReference type="InterPro" id="IPR045192">
    <property type="entry name" value="AP180-like"/>
</dbReference>
<comment type="subcellular location">
    <subcellularLocation>
        <location evidence="1">Membrane</location>
        <location evidence="1">Clathrin-coated pit</location>
    </subcellularLocation>
</comment>
<protein>
    <recommendedName>
        <fullName evidence="6">ENTH domain-containing protein</fullName>
    </recommendedName>
</protein>
<dbReference type="SUPFAM" id="SSF48464">
    <property type="entry name" value="ENTH/VHS domain"/>
    <property type="match status" value="1"/>
</dbReference>
<dbReference type="CDD" id="cd03564">
    <property type="entry name" value="ANTH_N"/>
    <property type="match status" value="1"/>
</dbReference>
<evidence type="ECO:0000256" key="1">
    <source>
        <dbReference type="ARBA" id="ARBA00004600"/>
    </source>
</evidence>
<dbReference type="GO" id="GO:0048268">
    <property type="term" value="P:clathrin coat assembly"/>
    <property type="evidence" value="ECO:0007669"/>
    <property type="project" value="InterPro"/>
</dbReference>
<evidence type="ECO:0000256" key="4">
    <source>
        <dbReference type="ARBA" id="ARBA00023176"/>
    </source>
</evidence>
<dbReference type="GO" id="GO:0005545">
    <property type="term" value="F:1-phosphatidylinositol binding"/>
    <property type="evidence" value="ECO:0007669"/>
    <property type="project" value="TreeGrafter"/>
</dbReference>
<organism evidence="8">
    <name type="scientific">Salpingoeca rosetta (strain ATCC 50818 / BSB-021)</name>
    <dbReference type="NCBI Taxonomy" id="946362"/>
    <lineage>
        <taxon>Eukaryota</taxon>
        <taxon>Choanoflagellata</taxon>
        <taxon>Craspedida</taxon>
        <taxon>Salpingoecidae</taxon>
        <taxon>Salpingoeca</taxon>
    </lineage>
</organism>
<accession>F2U3L8</accession>
<dbReference type="STRING" id="946362.F2U3L8"/>
<evidence type="ECO:0000256" key="3">
    <source>
        <dbReference type="ARBA" id="ARBA00023136"/>
    </source>
</evidence>
<evidence type="ECO:0000256" key="2">
    <source>
        <dbReference type="ARBA" id="ARBA00022583"/>
    </source>
</evidence>
<dbReference type="InterPro" id="IPR013809">
    <property type="entry name" value="ENTH"/>
</dbReference>
<dbReference type="GeneID" id="16076980"/>
<keyword evidence="2" id="KW-0254">Endocytosis</keyword>
<dbReference type="OMA" id="SSTTNWI"/>
<dbReference type="AlphaFoldDB" id="F2U3L8"/>
<evidence type="ECO:0000259" key="6">
    <source>
        <dbReference type="PROSITE" id="PS50942"/>
    </source>
</evidence>
<dbReference type="OrthoDB" id="44015at2759"/>
<dbReference type="GO" id="GO:0006900">
    <property type="term" value="P:vesicle budding from membrane"/>
    <property type="evidence" value="ECO:0007669"/>
    <property type="project" value="TreeGrafter"/>
</dbReference>
<dbReference type="EMBL" id="GL832960">
    <property type="protein sequence ID" value="EGD82212.1"/>
    <property type="molecule type" value="Genomic_DNA"/>
</dbReference>
<keyword evidence="4" id="KW-0168">Coated pit</keyword>
<dbReference type="eggNOG" id="KOG0251">
    <property type="taxonomic scope" value="Eukaryota"/>
</dbReference>
<keyword evidence="5" id="KW-0175">Coiled coil</keyword>
<dbReference type="InterPro" id="IPR011417">
    <property type="entry name" value="ANTH_dom"/>
</dbReference>
<dbReference type="GO" id="GO:0000149">
    <property type="term" value="F:SNARE binding"/>
    <property type="evidence" value="ECO:0007669"/>
    <property type="project" value="TreeGrafter"/>
</dbReference>
<dbReference type="PANTHER" id="PTHR22951:SF5">
    <property type="entry name" value="PHOSPHATIDYLINOSITOL-BINDING CLATHRIN ASSEMBLY PROTEIN LAP"/>
    <property type="match status" value="1"/>
</dbReference>
<keyword evidence="3" id="KW-0472">Membrane</keyword>
<feature type="coiled-coil region" evidence="5">
    <location>
        <begin position="168"/>
        <end position="195"/>
    </location>
</feature>
<evidence type="ECO:0000313" key="8">
    <source>
        <dbReference type="Proteomes" id="UP000007799"/>
    </source>
</evidence>
<feature type="domain" description="ENTH" evidence="6">
    <location>
        <begin position="19"/>
        <end position="151"/>
    </location>
</feature>
<dbReference type="InterPro" id="IPR048050">
    <property type="entry name" value="ANTH_N_plant"/>
</dbReference>
<dbReference type="InParanoid" id="F2U3L8"/>
<evidence type="ECO:0000256" key="5">
    <source>
        <dbReference type="SAM" id="Coils"/>
    </source>
</evidence>
<reference evidence="7" key="1">
    <citation type="submission" date="2009-08" db="EMBL/GenBank/DDBJ databases">
        <title>Annotation of Salpingoeca rosetta.</title>
        <authorList>
            <consortium name="The Broad Institute Genome Sequencing Platform"/>
            <person name="Russ C."/>
            <person name="Cuomo C."/>
            <person name="Burger G."/>
            <person name="Gray M.W."/>
            <person name="Holland P.W.H."/>
            <person name="King N."/>
            <person name="Lang F.B.F."/>
            <person name="Roger A.J."/>
            <person name="Ruiz-Trillo I."/>
            <person name="Young S.K."/>
            <person name="Zeng Q."/>
            <person name="Gargeya S."/>
            <person name="Alvarado L."/>
            <person name="Berlin A."/>
            <person name="Chapman S.B."/>
            <person name="Chen Z."/>
            <person name="Freedman E."/>
            <person name="Gellesch M."/>
            <person name="Goldberg J."/>
            <person name="Griggs A."/>
            <person name="Gujja S."/>
            <person name="Heilman E."/>
            <person name="Heiman D."/>
            <person name="Howarth C."/>
            <person name="Mehta T."/>
            <person name="Neiman D."/>
            <person name="Pearson M."/>
            <person name="Roberts A."/>
            <person name="Saif S."/>
            <person name="Shea T."/>
            <person name="Shenoy N."/>
            <person name="Sisk P."/>
            <person name="Stolte C."/>
            <person name="Sykes S."/>
            <person name="White J."/>
            <person name="Yandava C."/>
            <person name="Haas B."/>
            <person name="Nusbaum C."/>
            <person name="Birren B."/>
        </authorList>
    </citation>
    <scope>NUCLEOTIDE SEQUENCE [LARGE SCALE GENOMIC DNA]</scope>
    <source>
        <strain evidence="7">ATCC 50818</strain>
    </source>
</reference>
<gene>
    <name evidence="7" type="ORF">PTSG_02883</name>
</gene>
<evidence type="ECO:0000313" key="7">
    <source>
        <dbReference type="EMBL" id="EGD82212.1"/>
    </source>
</evidence>
<dbReference type="PROSITE" id="PS50942">
    <property type="entry name" value="ENTH"/>
    <property type="match status" value="1"/>
</dbReference>
<dbReference type="GO" id="GO:0030136">
    <property type="term" value="C:clathrin-coated vesicle"/>
    <property type="evidence" value="ECO:0007669"/>
    <property type="project" value="TreeGrafter"/>
</dbReference>
<sequence length="294" mass="31987">MATRRRTSTAGRSFKERVKAAVTDNPWDRAVIKATDSSKDLPKSKHVKVLVDCTFNPSVPAADIAEGLFRRAQGASSWHVAIKALCVIHKLLRDGHEKFGHYLATRSSQLQLGAFMDIKSGEGPAMSLFLRAYARYLNLKMTAIRRHGFDFCHAKAPAAFEYLKTEQGQKLTATIEELQDTIRELVATVRAARGRQPSSLDAADTPLPQLSVAEMMHIPLLRTYDILDGRQIPPLADAPASILPALRDYLSSEKTGAGAPSAKQTNDTISLFGQTAQAATDLGLSLPGFADSEA</sequence>
<dbReference type="KEGG" id="sre:PTSG_02883"/>
<dbReference type="RefSeq" id="XP_004996395.1">
    <property type="nucleotide sequence ID" value="XM_004996338.1"/>
</dbReference>
<dbReference type="SMART" id="SM00273">
    <property type="entry name" value="ENTH"/>
    <property type="match status" value="1"/>
</dbReference>
<dbReference type="Pfam" id="PF07651">
    <property type="entry name" value="ANTH"/>
    <property type="match status" value="1"/>
</dbReference>
<proteinExistence type="predicted"/>
<dbReference type="PANTHER" id="PTHR22951">
    <property type="entry name" value="CLATHRIN ASSEMBLY PROTEIN"/>
    <property type="match status" value="1"/>
</dbReference>
<dbReference type="InterPro" id="IPR008942">
    <property type="entry name" value="ENTH_VHS"/>
</dbReference>
<dbReference type="GO" id="GO:0032050">
    <property type="term" value="F:clathrin heavy chain binding"/>
    <property type="evidence" value="ECO:0007669"/>
    <property type="project" value="TreeGrafter"/>
</dbReference>
<dbReference type="Gene3D" id="1.25.40.90">
    <property type="match status" value="1"/>
</dbReference>
<dbReference type="Proteomes" id="UP000007799">
    <property type="component" value="Unassembled WGS sequence"/>
</dbReference>
<dbReference type="GO" id="GO:0005905">
    <property type="term" value="C:clathrin-coated pit"/>
    <property type="evidence" value="ECO:0007669"/>
    <property type="project" value="UniProtKB-SubCell"/>
</dbReference>
<dbReference type="GO" id="GO:0005546">
    <property type="term" value="F:phosphatidylinositol-4,5-bisphosphate binding"/>
    <property type="evidence" value="ECO:0007669"/>
    <property type="project" value="TreeGrafter"/>
</dbReference>